<evidence type="ECO:0000256" key="4">
    <source>
        <dbReference type="ARBA" id="ARBA00022679"/>
    </source>
</evidence>
<keyword evidence="18" id="KW-1185">Reference proteome</keyword>
<evidence type="ECO:0000256" key="8">
    <source>
        <dbReference type="ARBA" id="ARBA00022840"/>
    </source>
</evidence>
<keyword evidence="7" id="KW-0418">Kinase</keyword>
<evidence type="ECO:0000256" key="6">
    <source>
        <dbReference type="ARBA" id="ARBA00022763"/>
    </source>
</evidence>
<dbReference type="PROSITE" id="PS51190">
    <property type="entry name" value="FATC"/>
    <property type="match status" value="1"/>
</dbReference>
<comment type="caution">
    <text evidence="17">The sequence shown here is derived from an EMBL/GenBank/DDBJ whole genome shotgun (WGS) entry which is preliminary data.</text>
</comment>
<gene>
    <name evidence="17" type="ORF">ONE63_002416</name>
</gene>
<dbReference type="InterPro" id="IPR011009">
    <property type="entry name" value="Kinase-like_dom_sf"/>
</dbReference>
<dbReference type="GO" id="GO:0005634">
    <property type="term" value="C:nucleus"/>
    <property type="evidence" value="ECO:0007669"/>
    <property type="project" value="UniProtKB-SubCell"/>
</dbReference>
<dbReference type="EC" id="2.7.11.1" evidence="2"/>
<dbReference type="EMBL" id="JAPTSV010000012">
    <property type="protein sequence ID" value="KAJ1522105.1"/>
    <property type="molecule type" value="Genomic_DNA"/>
</dbReference>
<dbReference type="InterPro" id="IPR016024">
    <property type="entry name" value="ARM-type_fold"/>
</dbReference>
<evidence type="ECO:0000256" key="7">
    <source>
        <dbReference type="ARBA" id="ARBA00022777"/>
    </source>
</evidence>
<dbReference type="Pfam" id="PF00454">
    <property type="entry name" value="PI3_PI4_kinase"/>
    <property type="match status" value="1"/>
</dbReference>
<keyword evidence="9" id="KW-0539">Nucleus</keyword>
<dbReference type="InterPro" id="IPR003151">
    <property type="entry name" value="PIK-rel_kinase_FAT"/>
</dbReference>
<protein>
    <recommendedName>
        <fullName evidence="13">Serine/threonine-protein kinase ATM</fullName>
        <ecNumber evidence="2">2.7.11.1</ecNumber>
    </recommendedName>
</protein>
<dbReference type="Gene3D" id="3.30.1010.10">
    <property type="entry name" value="Phosphatidylinositol 3-kinase Catalytic Subunit, Chain A, domain 4"/>
    <property type="match status" value="1"/>
</dbReference>
<dbReference type="SMART" id="SM00146">
    <property type="entry name" value="PI3Kc"/>
    <property type="match status" value="1"/>
</dbReference>
<dbReference type="InterPro" id="IPR038980">
    <property type="entry name" value="ATM_plant"/>
</dbReference>
<dbReference type="InterPro" id="IPR036940">
    <property type="entry name" value="PI3/4_kinase_cat_sf"/>
</dbReference>
<dbReference type="PROSITE" id="PS51189">
    <property type="entry name" value="FAT"/>
    <property type="match status" value="1"/>
</dbReference>
<evidence type="ECO:0000256" key="5">
    <source>
        <dbReference type="ARBA" id="ARBA00022741"/>
    </source>
</evidence>
<evidence type="ECO:0000259" key="14">
    <source>
        <dbReference type="PROSITE" id="PS50290"/>
    </source>
</evidence>
<dbReference type="InterPro" id="IPR044107">
    <property type="entry name" value="PIKKc_ATM"/>
</dbReference>
<dbReference type="PROSITE" id="PS00915">
    <property type="entry name" value="PI3_4_KINASE_1"/>
    <property type="match status" value="1"/>
</dbReference>
<accession>A0AAV7XF62</accession>
<dbReference type="InterPro" id="IPR000403">
    <property type="entry name" value="PI3/4_kinase_cat_dom"/>
</dbReference>
<dbReference type="PANTHER" id="PTHR37079">
    <property type="entry name" value="SERINE/THREONINE-PROTEIN KINASE ATM"/>
    <property type="match status" value="1"/>
</dbReference>
<evidence type="ECO:0000256" key="9">
    <source>
        <dbReference type="ARBA" id="ARBA00023242"/>
    </source>
</evidence>
<dbReference type="PANTHER" id="PTHR37079:SF4">
    <property type="entry name" value="SERINE_THREONINE-PROTEIN KINASE ATM"/>
    <property type="match status" value="1"/>
</dbReference>
<dbReference type="GO" id="GO:0005524">
    <property type="term" value="F:ATP binding"/>
    <property type="evidence" value="ECO:0007669"/>
    <property type="project" value="UniProtKB-KW"/>
</dbReference>
<keyword evidence="6" id="KW-0227">DNA damage</keyword>
<dbReference type="InterPro" id="IPR018936">
    <property type="entry name" value="PI3/4_kinase_CS"/>
</dbReference>
<evidence type="ECO:0000313" key="18">
    <source>
        <dbReference type="Proteomes" id="UP001075354"/>
    </source>
</evidence>
<reference evidence="17" key="1">
    <citation type="submission" date="2022-12" db="EMBL/GenBank/DDBJ databases">
        <title>Chromosome-level genome assembly of the bean flower thrips Megalurothrips usitatus.</title>
        <authorList>
            <person name="Ma L."/>
            <person name="Liu Q."/>
            <person name="Li H."/>
            <person name="Cai W."/>
        </authorList>
    </citation>
    <scope>NUCLEOTIDE SEQUENCE</scope>
    <source>
        <strain evidence="17">Cailab_2022a</strain>
    </source>
</reference>
<proteinExistence type="predicted"/>
<dbReference type="Pfam" id="PF02259">
    <property type="entry name" value="FAT"/>
    <property type="match status" value="1"/>
</dbReference>
<evidence type="ECO:0000256" key="13">
    <source>
        <dbReference type="ARBA" id="ARBA00073111"/>
    </source>
</evidence>
<evidence type="ECO:0000256" key="1">
    <source>
        <dbReference type="ARBA" id="ARBA00004123"/>
    </source>
</evidence>
<dbReference type="InterPro" id="IPR014009">
    <property type="entry name" value="PIK_FAT"/>
</dbReference>
<keyword evidence="4" id="KW-0808">Transferase</keyword>
<dbReference type="SUPFAM" id="SSF56112">
    <property type="entry name" value="Protein kinase-like (PK-like)"/>
    <property type="match status" value="1"/>
</dbReference>
<sequence length="1885" mass="212506">MQTMFKRLYVVLYEIFIMKGADMSNEETIDEGSNRTASVLHVLSAIIASSHTCSKDALLLSFRLLKQKNLQINLFKKVFAMLAIPMNIENIHCFLERSLDLIFNQWLLWGYKLQDFPFRLMGVSSFADFINQFKGIILPIVWKNKEQPQLMDAICQEVKSSPLEIFQTCFASVFAQHLAFENGDKNLYPIDAKVAKKHFDLFESIASQQKIKELINDKIDEVLIELSNRVWDVHHHGELLGLKTGTIQPNHPFISRDNYGAAFKILQEALDIESDLLVAIGDQRPIVIQKVLLHLRGDITAAVTLEQRIRSLHSYSVFAHAIAFRLGKGNFSNMVDYLLSDIIHTLLYVIKENESNEVMSDVCLGACRFLSVISEHLLPVCAPAMTDLLPTVVGSIIPLTRCTGELAKESLQMMKHLVMNPHLKNAVGKLPPFPDTPQFDEIQNVHRRLKYEGNVFSLEEEILHFLKSTDGSTSSAYQNSMLDALIFLKKQLCEKKSELSILYKNLQHIGGSSEDCKRSTLHQLICKLISLTTADTKVQLEALRCLGELGAADLTTLVLRPMEGCISIVKGYTPMKAVMALAAHFLSEYLLDHDVRVVKTASTALLSLMACKGADGLHSTCDRNDTAVVQSRKISPFIPRRTSGSRPTPSLIHDSGKIISILCDDGIWNPLEVMDHEKWVTKLACTFLMGLSDDDLFKDLASVCKVKTSFAEEMLPVLFFLGLHCSDDVCQSLCSCLDQFFESHCSYSNSQRILFLGSTSSILANKASVQCLLNVVHFARMQLTSESFSSRAERLELKYLNLASAAQFCGAYLSSIMYVELWFNGIDRPSDFDGSSVALVDFIHETFPDNGKYLQSLLRTAYEQIGDNDALYGCGSAILLDSKTQVNHYEWVGKWDEVLLTYDVMLSSVNDRDAANGLVNGLQHSGMWYLMNRFADSLPSDQKVEMLPAQVECMWRLGQWNKPLSSSTTAGCFELNRYLALQAFHDENHSSVNDYINEARLNISGALAFSSLENCKNIYKPLSQLQALQELEDFVTADNTFDTIKKWKEQNTLPSHDLLLLEPILAQRAKLIEMMISQKNRHNKGAENSHLLKELQQLYLETAKLARLENKPQIAKQWLLALSVMPQLSDNNKWQLRFEEAQVAWSSSSDVSNGKSLVARQILGSFIKDLQMAGKNKIHTKLLPQALILYGKWMAEARSENPQQIIEDYLENALQLLEDLFSHDSVGERLEAHACLAHFADLEYQRITAYIKSESFQNKVVCMETLKNDANTAKEVKTKDKEAVADLHRGVTLSLKSSQIDEEEVKNTYMDQNKFAELAMRHYLVSIKLGDGKGASLPLFRMVSLWLENSSDAAVNHQVMSSLDSIQSYKFVVLLPQLAAHIGNNKIPSFTKALHKLLTRCCADHPHHTLHYMLALANSYEDCEMKVKPKPEPRVVAARHMLDELRNNNSVKPILAEMEKLSLALIALAYEDVPQSKSAKGFNLSKTSKIRQVQNFNCAMLPTITLPVQTDGKYYGVIGIQNFESTYVIAGGVNKPKKIMCLGTDGIKRPLLVKGKDDLRQDAVMQQVFTILNTLLQSCPDTERRRLRIRTYKIVPLAQRSGVLEWCQNTAPVAEVLKTVHLAYYPKDWKDSVCCKRIEDARQKTNGERLKVFKEICKNFHPSFRFFFANSFLNPAEWFARRMAYVHSVATNSMVGFILGLGDRHIYNILIDKSTAELIHIDFGIAFEQGKILPTPETVPFRLTRDFVDGMGVSGVEGVFRRSCEKTMAVLRKNQEIILTILEVLLYDPLYAWTVTPRVLATYQENRGAANSSASIASTSESVNDSNMKTKNKMAERVLCRLKDKLQGTEDGPVSSVEGQVNRLIQQARDVGNLSRLFRGWQAFY</sequence>
<dbReference type="CDD" id="cd05171">
    <property type="entry name" value="PIKKc_ATM"/>
    <property type="match status" value="1"/>
</dbReference>
<name>A0AAV7XF62_9NEOP</name>
<evidence type="ECO:0000256" key="10">
    <source>
        <dbReference type="ARBA" id="ARBA00023306"/>
    </source>
</evidence>
<evidence type="ECO:0000256" key="3">
    <source>
        <dbReference type="ARBA" id="ARBA00022527"/>
    </source>
</evidence>
<evidence type="ECO:0000259" key="16">
    <source>
        <dbReference type="PROSITE" id="PS51190"/>
    </source>
</evidence>
<dbReference type="Pfam" id="PF02260">
    <property type="entry name" value="FATC"/>
    <property type="match status" value="1"/>
</dbReference>
<dbReference type="GO" id="GO:0006281">
    <property type="term" value="P:DNA repair"/>
    <property type="evidence" value="ECO:0007669"/>
    <property type="project" value="InterPro"/>
</dbReference>
<keyword evidence="3" id="KW-0723">Serine/threonine-protein kinase</keyword>
<keyword evidence="8" id="KW-0067">ATP-binding</keyword>
<keyword evidence="10" id="KW-0131">Cell cycle</keyword>
<dbReference type="SUPFAM" id="SSF48371">
    <property type="entry name" value="ARM repeat"/>
    <property type="match status" value="2"/>
</dbReference>
<dbReference type="Proteomes" id="UP001075354">
    <property type="component" value="Chromosome 12"/>
</dbReference>
<evidence type="ECO:0000256" key="2">
    <source>
        <dbReference type="ARBA" id="ARBA00012513"/>
    </source>
</evidence>
<comment type="catalytic activity">
    <reaction evidence="11">
        <text>L-threonyl-[protein] + ATP = O-phospho-L-threonyl-[protein] + ADP + H(+)</text>
        <dbReference type="Rhea" id="RHEA:46608"/>
        <dbReference type="Rhea" id="RHEA-COMP:11060"/>
        <dbReference type="Rhea" id="RHEA-COMP:11605"/>
        <dbReference type="ChEBI" id="CHEBI:15378"/>
        <dbReference type="ChEBI" id="CHEBI:30013"/>
        <dbReference type="ChEBI" id="CHEBI:30616"/>
        <dbReference type="ChEBI" id="CHEBI:61977"/>
        <dbReference type="ChEBI" id="CHEBI:456216"/>
        <dbReference type="EC" id="2.7.11.1"/>
    </reaction>
</comment>
<evidence type="ECO:0000256" key="11">
    <source>
        <dbReference type="ARBA" id="ARBA00047899"/>
    </source>
</evidence>
<evidence type="ECO:0000313" key="17">
    <source>
        <dbReference type="EMBL" id="KAJ1522105.1"/>
    </source>
</evidence>
<dbReference type="Gene3D" id="1.10.1070.11">
    <property type="entry name" value="Phosphatidylinositol 3-/4-kinase, catalytic domain"/>
    <property type="match status" value="1"/>
</dbReference>
<comment type="catalytic activity">
    <reaction evidence="12">
        <text>L-seryl-[protein] + ATP = O-phospho-L-seryl-[protein] + ADP + H(+)</text>
        <dbReference type="Rhea" id="RHEA:17989"/>
        <dbReference type="Rhea" id="RHEA-COMP:9863"/>
        <dbReference type="Rhea" id="RHEA-COMP:11604"/>
        <dbReference type="ChEBI" id="CHEBI:15378"/>
        <dbReference type="ChEBI" id="CHEBI:29999"/>
        <dbReference type="ChEBI" id="CHEBI:30616"/>
        <dbReference type="ChEBI" id="CHEBI:83421"/>
        <dbReference type="ChEBI" id="CHEBI:456216"/>
        <dbReference type="EC" id="2.7.11.1"/>
    </reaction>
</comment>
<keyword evidence="5" id="KW-0547">Nucleotide-binding</keyword>
<feature type="domain" description="FAT" evidence="15">
    <location>
        <begin position="801"/>
        <end position="1419"/>
    </location>
</feature>
<dbReference type="PROSITE" id="PS00916">
    <property type="entry name" value="PI3_4_KINASE_2"/>
    <property type="match status" value="1"/>
</dbReference>
<organism evidence="17 18">
    <name type="scientific">Megalurothrips usitatus</name>
    <name type="common">bean blossom thrips</name>
    <dbReference type="NCBI Taxonomy" id="439358"/>
    <lineage>
        <taxon>Eukaryota</taxon>
        <taxon>Metazoa</taxon>
        <taxon>Ecdysozoa</taxon>
        <taxon>Arthropoda</taxon>
        <taxon>Hexapoda</taxon>
        <taxon>Insecta</taxon>
        <taxon>Pterygota</taxon>
        <taxon>Neoptera</taxon>
        <taxon>Paraneoptera</taxon>
        <taxon>Thysanoptera</taxon>
        <taxon>Terebrantia</taxon>
        <taxon>Thripoidea</taxon>
        <taxon>Thripidae</taxon>
        <taxon>Megalurothrips</taxon>
    </lineage>
</organism>
<feature type="domain" description="FATC" evidence="16">
    <location>
        <begin position="1853"/>
        <end position="1885"/>
    </location>
</feature>
<dbReference type="InterPro" id="IPR003152">
    <property type="entry name" value="FATC_dom"/>
</dbReference>
<evidence type="ECO:0000259" key="15">
    <source>
        <dbReference type="PROSITE" id="PS51189"/>
    </source>
</evidence>
<comment type="subcellular location">
    <subcellularLocation>
        <location evidence="1">Nucleus</location>
    </subcellularLocation>
</comment>
<dbReference type="SMART" id="SM01343">
    <property type="entry name" value="FATC"/>
    <property type="match status" value="1"/>
</dbReference>
<feature type="domain" description="PI3K/PI4K catalytic" evidence="14">
    <location>
        <begin position="1523"/>
        <end position="1832"/>
    </location>
</feature>
<dbReference type="GO" id="GO:0004674">
    <property type="term" value="F:protein serine/threonine kinase activity"/>
    <property type="evidence" value="ECO:0007669"/>
    <property type="project" value="UniProtKB-KW"/>
</dbReference>
<dbReference type="PROSITE" id="PS50290">
    <property type="entry name" value="PI3_4_KINASE_3"/>
    <property type="match status" value="1"/>
</dbReference>
<evidence type="ECO:0000256" key="12">
    <source>
        <dbReference type="ARBA" id="ARBA00048679"/>
    </source>
</evidence>
<dbReference type="FunFam" id="3.30.1010.10:FF:000023">
    <property type="entry name" value="Serine/threonine-protein kinase ATM"/>
    <property type="match status" value="1"/>
</dbReference>